<organism evidence="1 2">
    <name type="scientific">Atta colombica</name>
    <dbReference type="NCBI Taxonomy" id="520822"/>
    <lineage>
        <taxon>Eukaryota</taxon>
        <taxon>Metazoa</taxon>
        <taxon>Ecdysozoa</taxon>
        <taxon>Arthropoda</taxon>
        <taxon>Hexapoda</taxon>
        <taxon>Insecta</taxon>
        <taxon>Pterygota</taxon>
        <taxon>Neoptera</taxon>
        <taxon>Endopterygota</taxon>
        <taxon>Hymenoptera</taxon>
        <taxon>Apocrita</taxon>
        <taxon>Aculeata</taxon>
        <taxon>Formicoidea</taxon>
        <taxon>Formicidae</taxon>
        <taxon>Myrmicinae</taxon>
        <taxon>Atta</taxon>
    </lineage>
</organism>
<protein>
    <submittedName>
        <fullName evidence="1">Uncharacterized protein</fullName>
    </submittedName>
</protein>
<evidence type="ECO:0000313" key="2">
    <source>
        <dbReference type="Proteomes" id="UP000078540"/>
    </source>
</evidence>
<gene>
    <name evidence="1" type="ORF">ALC53_10328</name>
</gene>
<dbReference type="Proteomes" id="UP000078540">
    <property type="component" value="Unassembled WGS sequence"/>
</dbReference>
<sequence>MRLLANAEIYSVASSLDTLNGSVTVSAPLSAMTMSLRGLSRESVLCSYHSFDNLAKDDMSTIEPRCLFNCDKELRPVGIFASIGHGKPSSAVMLQFEVFIRKAISIDAAT</sequence>
<evidence type="ECO:0000313" key="1">
    <source>
        <dbReference type="EMBL" id="KYM79164.1"/>
    </source>
</evidence>
<reference evidence="1 2" key="1">
    <citation type="submission" date="2015-09" db="EMBL/GenBank/DDBJ databases">
        <title>Atta colombica WGS genome.</title>
        <authorList>
            <person name="Nygaard S."/>
            <person name="Hu H."/>
            <person name="Boomsma J."/>
            <person name="Zhang G."/>
        </authorList>
    </citation>
    <scope>NUCLEOTIDE SEQUENCE [LARGE SCALE GENOMIC DNA]</scope>
    <source>
        <strain evidence="1">Treedump-2</strain>
        <tissue evidence="1">Whole body</tissue>
    </source>
</reference>
<dbReference type="AlphaFoldDB" id="A0A195B4P9"/>
<proteinExistence type="predicted"/>
<name>A0A195B4P9_9HYME</name>
<accession>A0A195B4P9</accession>
<dbReference type="EMBL" id="KQ976618">
    <property type="protein sequence ID" value="KYM79164.1"/>
    <property type="molecule type" value="Genomic_DNA"/>
</dbReference>
<keyword evidence="2" id="KW-1185">Reference proteome</keyword>